<proteinExistence type="predicted"/>
<accession>A0A2R5G767</accession>
<gene>
    <name evidence="3" type="ORF">FCC1311_023892</name>
</gene>
<protein>
    <submittedName>
        <fullName evidence="3">Enoyl-acyl-carrier-protein reductase, mitochondrial</fullName>
    </submittedName>
</protein>
<evidence type="ECO:0000313" key="4">
    <source>
        <dbReference type="Proteomes" id="UP000241890"/>
    </source>
</evidence>
<dbReference type="AlphaFoldDB" id="A0A2R5G767"/>
<keyword evidence="2" id="KW-0560">Oxidoreductase</keyword>
<reference evidence="3 4" key="1">
    <citation type="submission" date="2017-12" db="EMBL/GenBank/DDBJ databases">
        <title>Sequencing, de novo assembly and annotation of complete genome of a new Thraustochytrid species, strain FCC1311.</title>
        <authorList>
            <person name="Sedici K."/>
            <person name="Godart F."/>
            <person name="Aiese Cigliano R."/>
            <person name="Sanseverino W."/>
            <person name="Barakat M."/>
            <person name="Ortet P."/>
            <person name="Marechal E."/>
            <person name="Cagnac O."/>
            <person name="Amato A."/>
        </authorList>
    </citation>
    <scope>NUCLEOTIDE SEQUENCE [LARGE SCALE GENOMIC DNA]</scope>
</reference>
<comment type="caution">
    <text evidence="3">The sequence shown here is derived from an EMBL/GenBank/DDBJ whole genome shotgun (WGS) entry which is preliminary data.</text>
</comment>
<dbReference type="PANTHER" id="PTHR48106">
    <property type="entry name" value="QUINONE OXIDOREDUCTASE PIG3-RELATED"/>
    <property type="match status" value="1"/>
</dbReference>
<dbReference type="InterPro" id="IPR011032">
    <property type="entry name" value="GroES-like_sf"/>
</dbReference>
<organism evidence="3 4">
    <name type="scientific">Hondaea fermentalgiana</name>
    <dbReference type="NCBI Taxonomy" id="2315210"/>
    <lineage>
        <taxon>Eukaryota</taxon>
        <taxon>Sar</taxon>
        <taxon>Stramenopiles</taxon>
        <taxon>Bigyra</taxon>
        <taxon>Labyrinthulomycetes</taxon>
        <taxon>Thraustochytrida</taxon>
        <taxon>Thraustochytriidae</taxon>
        <taxon>Hondaea</taxon>
    </lineage>
</organism>
<dbReference type="SUPFAM" id="SSF50129">
    <property type="entry name" value="GroES-like"/>
    <property type="match status" value="1"/>
</dbReference>
<dbReference type="Gene3D" id="3.90.180.10">
    <property type="entry name" value="Medium-chain alcohol dehydrogenases, catalytic domain"/>
    <property type="match status" value="1"/>
</dbReference>
<dbReference type="PANTHER" id="PTHR48106:SF18">
    <property type="entry name" value="QUINONE OXIDOREDUCTASE PIG3"/>
    <property type="match status" value="1"/>
</dbReference>
<dbReference type="OrthoDB" id="61978at2759"/>
<evidence type="ECO:0000256" key="1">
    <source>
        <dbReference type="ARBA" id="ARBA00022857"/>
    </source>
</evidence>
<dbReference type="GO" id="GO:0016651">
    <property type="term" value="F:oxidoreductase activity, acting on NAD(P)H"/>
    <property type="evidence" value="ECO:0007669"/>
    <property type="project" value="TreeGrafter"/>
</dbReference>
<dbReference type="SUPFAM" id="SSF51735">
    <property type="entry name" value="NAD(P)-binding Rossmann-fold domains"/>
    <property type="match status" value="1"/>
</dbReference>
<dbReference type="Gene3D" id="3.40.50.720">
    <property type="entry name" value="NAD(P)-binding Rossmann-like Domain"/>
    <property type="match status" value="1"/>
</dbReference>
<dbReference type="GO" id="GO:0070402">
    <property type="term" value="F:NADPH binding"/>
    <property type="evidence" value="ECO:0007669"/>
    <property type="project" value="TreeGrafter"/>
</dbReference>
<dbReference type="InParanoid" id="A0A2R5G767"/>
<dbReference type="InterPro" id="IPR036291">
    <property type="entry name" value="NAD(P)-bd_dom_sf"/>
</dbReference>
<keyword evidence="4" id="KW-1185">Reference proteome</keyword>
<sequence length="378" mass="41361">MASRASASWGEHLSEGFRAFTSLVKQRPYYNPAAGPIPKEMWSVQSVEKGKVALKKVPVPVPEAGEVLVRLQYTPVHPHDINYAMGFVNYGADEIEVPHSIGNEGSGVVVGSGGGLLAHYYCRSMTRVAATSDKAQFWSEYAVASATQTLPLPDSLDSKKGAAAFVNPTASLVILTLAYEGGHKALVISPANSQVGLQTTRGAAYFGLKTVCIVRGEDRVRMLEKDVGVPREQIVRSDVDSFESDLRKAVELTGATIAFDGIAGDVSSTIYKAMPKKADVYYYGNIGGGGVPKELEDKENDPEKFFRLLHAPKWVAESYLRKVKLYYRLSKLLEDKLYTDYAREISLEDKELIDTIHSLGKEYKTGKVLIKMPAADSE</sequence>
<name>A0A2R5G767_9STRA</name>
<evidence type="ECO:0000313" key="3">
    <source>
        <dbReference type="EMBL" id="GBG26169.1"/>
    </source>
</evidence>
<dbReference type="EMBL" id="BEYU01000019">
    <property type="protein sequence ID" value="GBG26169.1"/>
    <property type="molecule type" value="Genomic_DNA"/>
</dbReference>
<keyword evidence="1" id="KW-0521">NADP</keyword>
<evidence type="ECO:0000256" key="2">
    <source>
        <dbReference type="ARBA" id="ARBA00023002"/>
    </source>
</evidence>
<dbReference type="Proteomes" id="UP000241890">
    <property type="component" value="Unassembled WGS sequence"/>
</dbReference>